<dbReference type="SUPFAM" id="SSF56349">
    <property type="entry name" value="DNA breaking-rejoining enzymes"/>
    <property type="match status" value="1"/>
</dbReference>
<dbReference type="Gene3D" id="3.30.160.390">
    <property type="entry name" value="Integrase, DNA-binding domain"/>
    <property type="match status" value="1"/>
</dbReference>
<sequence>MASARLTKTVVEAVETRPDKPKSDVYLWDGGKGSVSGFGFKLTPAGGRSFVFQYRLRGAKADRRYKIGKFGDWTVETARERAKELRRMVDAGTDPLDHDKAQVKLAERAKRDAVDRAFGVVADRWLEEYKTERRQKGARKGRVRSDSTIQMVETATSFLKKQFGGQRIDEIEDIEINSAIGKIPAAQAATRRNTFASARILWGWAQRERLLADNPFDRLEAPAAPQSRERILADDEMVVFWRASRKMPYPFGPAFRLLALTGQRRDEVMEMEWSELDKSARTWTIPGSRTKNGLPHLVPLSDAAMDEFTALASKCAWPAKGLIFTTTGKTAVSGHSGAKRRLDAAMLVAGKEMGRESVAAWRIHDLRRTVATGFQKLGVRFEVTEAVMNHVSGSRGGIAGIYQRHGWADEKRAALTAWADHLTGLTRPKPVKDEATQQAG</sequence>
<evidence type="ECO:0000256" key="4">
    <source>
        <dbReference type="ARBA" id="ARBA00023172"/>
    </source>
</evidence>
<dbReference type="PROSITE" id="PS51898">
    <property type="entry name" value="TYR_RECOMBINASE"/>
    <property type="match status" value="1"/>
</dbReference>
<evidence type="ECO:0000256" key="1">
    <source>
        <dbReference type="ARBA" id="ARBA00008857"/>
    </source>
</evidence>
<dbReference type="InterPro" id="IPR002104">
    <property type="entry name" value="Integrase_catalytic"/>
</dbReference>
<accession>A0A031JRT9</accession>
<dbReference type="InterPro" id="IPR038488">
    <property type="entry name" value="Integrase_DNA-bd_sf"/>
</dbReference>
<protein>
    <submittedName>
        <fullName evidence="6">Integrase family protein</fullName>
    </submittedName>
</protein>
<evidence type="ECO:0000313" key="6">
    <source>
        <dbReference type="EMBL" id="EZP79508.1"/>
    </source>
</evidence>
<evidence type="ECO:0000259" key="5">
    <source>
        <dbReference type="PROSITE" id="PS51898"/>
    </source>
</evidence>
<dbReference type="EMBL" id="JFYZ01000024">
    <property type="protein sequence ID" value="EZP79508.1"/>
    <property type="molecule type" value="Genomic_DNA"/>
</dbReference>
<dbReference type="GO" id="GO:0015074">
    <property type="term" value="P:DNA integration"/>
    <property type="evidence" value="ECO:0007669"/>
    <property type="project" value="UniProtKB-KW"/>
</dbReference>
<dbReference type="InterPro" id="IPR013762">
    <property type="entry name" value="Integrase-like_cat_sf"/>
</dbReference>
<name>A0A031JRT9_9SPHN</name>
<dbReference type="PANTHER" id="PTHR30629">
    <property type="entry name" value="PROPHAGE INTEGRASE"/>
    <property type="match status" value="1"/>
</dbReference>
<evidence type="ECO:0000256" key="3">
    <source>
        <dbReference type="ARBA" id="ARBA00023125"/>
    </source>
</evidence>
<organism evidence="6 7">
    <name type="scientific">Novosphingobium resinovorum</name>
    <dbReference type="NCBI Taxonomy" id="158500"/>
    <lineage>
        <taxon>Bacteria</taxon>
        <taxon>Pseudomonadati</taxon>
        <taxon>Pseudomonadota</taxon>
        <taxon>Alphaproteobacteria</taxon>
        <taxon>Sphingomonadales</taxon>
        <taxon>Sphingomonadaceae</taxon>
        <taxon>Novosphingobium</taxon>
    </lineage>
</organism>
<keyword evidence="4" id="KW-0233">DNA recombination</keyword>
<dbReference type="InterPro" id="IPR025166">
    <property type="entry name" value="Integrase_DNA_bind_dom"/>
</dbReference>
<dbReference type="GO" id="GO:0006310">
    <property type="term" value="P:DNA recombination"/>
    <property type="evidence" value="ECO:0007669"/>
    <property type="project" value="UniProtKB-KW"/>
</dbReference>
<dbReference type="eggNOG" id="COG0582">
    <property type="taxonomic scope" value="Bacteria"/>
</dbReference>
<dbReference type="InterPro" id="IPR011010">
    <property type="entry name" value="DNA_brk_join_enz"/>
</dbReference>
<dbReference type="AlphaFoldDB" id="A0A031JRT9"/>
<comment type="similarity">
    <text evidence="1">Belongs to the 'phage' integrase family.</text>
</comment>
<feature type="domain" description="Tyr recombinase" evidence="5">
    <location>
        <begin position="227"/>
        <end position="416"/>
    </location>
</feature>
<keyword evidence="2" id="KW-0229">DNA integration</keyword>
<reference evidence="6 7" key="1">
    <citation type="submission" date="2014-03" db="EMBL/GenBank/DDBJ databases">
        <title>Whole genome sequence of Novosphingobium resinovorum KF1.</title>
        <authorList>
            <person name="Gan H.M."/>
            <person name="Gan H.Y."/>
            <person name="Chew T.H."/>
            <person name="Savka M.A."/>
        </authorList>
    </citation>
    <scope>NUCLEOTIDE SEQUENCE [LARGE SCALE GENOMIC DNA]</scope>
    <source>
        <strain evidence="6 7">KF1</strain>
    </source>
</reference>
<dbReference type="PATRIC" id="fig|158500.4.peg.4017"/>
<evidence type="ECO:0000256" key="2">
    <source>
        <dbReference type="ARBA" id="ARBA00022908"/>
    </source>
</evidence>
<evidence type="ECO:0000313" key="7">
    <source>
        <dbReference type="Proteomes" id="UP000024329"/>
    </source>
</evidence>
<dbReference type="Pfam" id="PF13356">
    <property type="entry name" value="Arm-DNA-bind_3"/>
    <property type="match status" value="1"/>
</dbReference>
<dbReference type="PANTHER" id="PTHR30629:SF2">
    <property type="entry name" value="PROPHAGE INTEGRASE INTS-RELATED"/>
    <property type="match status" value="1"/>
</dbReference>
<dbReference type="InterPro" id="IPR010998">
    <property type="entry name" value="Integrase_recombinase_N"/>
</dbReference>
<comment type="caution">
    <text evidence="6">The sequence shown here is derived from an EMBL/GenBank/DDBJ whole genome shotgun (WGS) entry which is preliminary data.</text>
</comment>
<dbReference type="GO" id="GO:0003677">
    <property type="term" value="F:DNA binding"/>
    <property type="evidence" value="ECO:0007669"/>
    <property type="project" value="UniProtKB-KW"/>
</dbReference>
<dbReference type="InterPro" id="IPR050808">
    <property type="entry name" value="Phage_Integrase"/>
</dbReference>
<dbReference type="Pfam" id="PF00589">
    <property type="entry name" value="Phage_integrase"/>
    <property type="match status" value="1"/>
</dbReference>
<proteinExistence type="inferred from homology"/>
<keyword evidence="3" id="KW-0238">DNA-binding</keyword>
<dbReference type="CDD" id="cd00801">
    <property type="entry name" value="INT_P4_C"/>
    <property type="match status" value="1"/>
</dbReference>
<dbReference type="Proteomes" id="UP000024329">
    <property type="component" value="Unassembled WGS sequence"/>
</dbReference>
<dbReference type="Gene3D" id="1.10.443.10">
    <property type="entry name" value="Intergrase catalytic core"/>
    <property type="match status" value="1"/>
</dbReference>
<dbReference type="Gene3D" id="1.10.150.130">
    <property type="match status" value="1"/>
</dbReference>
<gene>
    <name evidence="6" type="ORF">BV97_03945</name>
</gene>